<organism evidence="1 2">
    <name type="scientific">Lentithecium fluviatile CBS 122367</name>
    <dbReference type="NCBI Taxonomy" id="1168545"/>
    <lineage>
        <taxon>Eukaryota</taxon>
        <taxon>Fungi</taxon>
        <taxon>Dikarya</taxon>
        <taxon>Ascomycota</taxon>
        <taxon>Pezizomycotina</taxon>
        <taxon>Dothideomycetes</taxon>
        <taxon>Pleosporomycetidae</taxon>
        <taxon>Pleosporales</taxon>
        <taxon>Massarineae</taxon>
        <taxon>Lentitheciaceae</taxon>
        <taxon>Lentithecium</taxon>
    </lineage>
</organism>
<name>A0A6G1IPN1_9PLEO</name>
<gene>
    <name evidence="1" type="ORF">K458DRAFT_421746</name>
</gene>
<reference evidence="1" key="1">
    <citation type="journal article" date="2020" name="Stud. Mycol.">
        <title>101 Dothideomycetes genomes: a test case for predicting lifestyles and emergence of pathogens.</title>
        <authorList>
            <person name="Haridas S."/>
            <person name="Albert R."/>
            <person name="Binder M."/>
            <person name="Bloem J."/>
            <person name="Labutti K."/>
            <person name="Salamov A."/>
            <person name="Andreopoulos B."/>
            <person name="Baker S."/>
            <person name="Barry K."/>
            <person name="Bills G."/>
            <person name="Bluhm B."/>
            <person name="Cannon C."/>
            <person name="Castanera R."/>
            <person name="Culley D."/>
            <person name="Daum C."/>
            <person name="Ezra D."/>
            <person name="Gonzalez J."/>
            <person name="Henrissat B."/>
            <person name="Kuo A."/>
            <person name="Liang C."/>
            <person name="Lipzen A."/>
            <person name="Lutzoni F."/>
            <person name="Magnuson J."/>
            <person name="Mondo S."/>
            <person name="Nolan M."/>
            <person name="Ohm R."/>
            <person name="Pangilinan J."/>
            <person name="Park H.-J."/>
            <person name="Ramirez L."/>
            <person name="Alfaro M."/>
            <person name="Sun H."/>
            <person name="Tritt A."/>
            <person name="Yoshinaga Y."/>
            <person name="Zwiers L.-H."/>
            <person name="Turgeon B."/>
            <person name="Goodwin S."/>
            <person name="Spatafora J."/>
            <person name="Crous P."/>
            <person name="Grigoriev I."/>
        </authorList>
    </citation>
    <scope>NUCLEOTIDE SEQUENCE</scope>
    <source>
        <strain evidence="1">CBS 122367</strain>
    </source>
</reference>
<evidence type="ECO:0000313" key="2">
    <source>
        <dbReference type="Proteomes" id="UP000799291"/>
    </source>
</evidence>
<dbReference type="AlphaFoldDB" id="A0A6G1IPN1"/>
<sequence>MRAPLPTQQSPSTISILANQLSFQPGVCMAIMTCSRPFVPNPRAVSSTPKVEGMSHFGFVGVREVGVQTLLGALSHSLSVQPLLLLV</sequence>
<protein>
    <submittedName>
        <fullName evidence="1">Uncharacterized protein</fullName>
    </submittedName>
</protein>
<evidence type="ECO:0000313" key="1">
    <source>
        <dbReference type="EMBL" id="KAF2680204.1"/>
    </source>
</evidence>
<accession>A0A6G1IPN1</accession>
<proteinExistence type="predicted"/>
<dbReference type="EMBL" id="MU005598">
    <property type="protein sequence ID" value="KAF2680204.1"/>
    <property type="molecule type" value="Genomic_DNA"/>
</dbReference>
<keyword evidence="2" id="KW-1185">Reference proteome</keyword>
<dbReference type="Proteomes" id="UP000799291">
    <property type="component" value="Unassembled WGS sequence"/>
</dbReference>